<feature type="compositionally biased region" description="Polar residues" evidence="1">
    <location>
        <begin position="1"/>
        <end position="11"/>
    </location>
</feature>
<feature type="region of interest" description="Disordered" evidence="1">
    <location>
        <begin position="1"/>
        <end position="113"/>
    </location>
</feature>
<proteinExistence type="predicted"/>
<name>A0A8D8R5Z3_9HEMI</name>
<dbReference type="EMBL" id="HBUF01129072">
    <property type="protein sequence ID" value="CAG6643792.1"/>
    <property type="molecule type" value="Transcribed_RNA"/>
</dbReference>
<reference evidence="2" key="1">
    <citation type="submission" date="2021-05" db="EMBL/GenBank/DDBJ databases">
        <authorList>
            <person name="Alioto T."/>
            <person name="Alioto T."/>
            <person name="Gomez Garrido J."/>
        </authorList>
    </citation>
    <scope>NUCLEOTIDE SEQUENCE</scope>
</reference>
<feature type="compositionally biased region" description="Basic and acidic residues" evidence="1">
    <location>
        <begin position="79"/>
        <end position="91"/>
    </location>
</feature>
<evidence type="ECO:0000313" key="2">
    <source>
        <dbReference type="EMBL" id="CAG6643792.1"/>
    </source>
</evidence>
<feature type="compositionally biased region" description="Basic and acidic residues" evidence="1">
    <location>
        <begin position="56"/>
        <end position="72"/>
    </location>
</feature>
<evidence type="ECO:0000256" key="1">
    <source>
        <dbReference type="SAM" id="MobiDB-lite"/>
    </source>
</evidence>
<dbReference type="AlphaFoldDB" id="A0A8D8R5Z3"/>
<feature type="compositionally biased region" description="Basic and acidic residues" evidence="1">
    <location>
        <begin position="22"/>
        <end position="46"/>
    </location>
</feature>
<protein>
    <submittedName>
        <fullName evidence="2">Uncharacterized protein</fullName>
    </submittedName>
</protein>
<organism evidence="2">
    <name type="scientific">Cacopsylla melanoneura</name>
    <dbReference type="NCBI Taxonomy" id="428564"/>
    <lineage>
        <taxon>Eukaryota</taxon>
        <taxon>Metazoa</taxon>
        <taxon>Ecdysozoa</taxon>
        <taxon>Arthropoda</taxon>
        <taxon>Hexapoda</taxon>
        <taxon>Insecta</taxon>
        <taxon>Pterygota</taxon>
        <taxon>Neoptera</taxon>
        <taxon>Paraneoptera</taxon>
        <taxon>Hemiptera</taxon>
        <taxon>Sternorrhyncha</taxon>
        <taxon>Psylloidea</taxon>
        <taxon>Psyllidae</taxon>
        <taxon>Psyllinae</taxon>
        <taxon>Cacopsylla</taxon>
    </lineage>
</organism>
<sequence>MVGQEEANSSGRKNESLLVAPDTRRQNKEIQRAQREDEGILEAEKRRTNHTSSSEGTEKERTQVDRRTKTRTDGQNARTLERNNRGREESNKRRKKTNDVTILEATEKIRKHR</sequence>
<dbReference type="EMBL" id="HBUF01129073">
    <property type="protein sequence ID" value="CAG6643794.1"/>
    <property type="molecule type" value="Transcribed_RNA"/>
</dbReference>
<accession>A0A8D8R5Z3</accession>